<dbReference type="Proteomes" id="UP000539642">
    <property type="component" value="Unassembled WGS sequence"/>
</dbReference>
<dbReference type="Gene3D" id="3.30.70.920">
    <property type="match status" value="1"/>
</dbReference>
<evidence type="ECO:0000313" key="6">
    <source>
        <dbReference type="Proteomes" id="UP000539642"/>
    </source>
</evidence>
<dbReference type="InterPro" id="IPR000485">
    <property type="entry name" value="AsnC-type_HTH_dom"/>
</dbReference>
<keyword evidence="2" id="KW-0238">DNA-binding</keyword>
<accession>A0A840UPU5</accession>
<feature type="domain" description="HTH asnC-type" evidence="4">
    <location>
        <begin position="2"/>
        <end position="63"/>
    </location>
</feature>
<dbReference type="GO" id="GO:0043565">
    <property type="term" value="F:sequence-specific DNA binding"/>
    <property type="evidence" value="ECO:0007669"/>
    <property type="project" value="InterPro"/>
</dbReference>
<name>A0A840UPU5_9BACT</name>
<dbReference type="InterPro" id="IPR011008">
    <property type="entry name" value="Dimeric_a/b-barrel"/>
</dbReference>
<dbReference type="InterPro" id="IPR036390">
    <property type="entry name" value="WH_DNA-bd_sf"/>
</dbReference>
<dbReference type="CDD" id="cd00090">
    <property type="entry name" value="HTH_ARSR"/>
    <property type="match status" value="1"/>
</dbReference>
<keyword evidence="6" id="KW-1185">Reference proteome</keyword>
<dbReference type="Pfam" id="PF01037">
    <property type="entry name" value="AsnC_trans_reg"/>
    <property type="match status" value="1"/>
</dbReference>
<dbReference type="InterPro" id="IPR019887">
    <property type="entry name" value="Tscrpt_reg_AsnC/Lrp_C"/>
</dbReference>
<organism evidence="5 6">
    <name type="scientific">Desulfoprunum benzoelyticum</name>
    <dbReference type="NCBI Taxonomy" id="1506996"/>
    <lineage>
        <taxon>Bacteria</taxon>
        <taxon>Pseudomonadati</taxon>
        <taxon>Thermodesulfobacteriota</taxon>
        <taxon>Desulfobulbia</taxon>
        <taxon>Desulfobulbales</taxon>
        <taxon>Desulfobulbaceae</taxon>
        <taxon>Desulfoprunum</taxon>
    </lineage>
</organism>
<dbReference type="InterPro" id="IPR036388">
    <property type="entry name" value="WH-like_DNA-bd_sf"/>
</dbReference>
<dbReference type="PROSITE" id="PS50956">
    <property type="entry name" value="HTH_ASNC_2"/>
    <property type="match status" value="1"/>
</dbReference>
<dbReference type="EMBL" id="JACHEO010000002">
    <property type="protein sequence ID" value="MBB5346866.1"/>
    <property type="molecule type" value="Genomic_DNA"/>
</dbReference>
<keyword evidence="3" id="KW-0804">Transcription</keyword>
<sequence length="164" mass="17928">MIDDIDLEILNIIQNNGKIANAELARRLGMAPSGVLERVKKLEKDGVIVGYEVRLDPKAVGLALTIFMHLKTADAVGCTAIGREVAKIDGIQEVHWIAGEYNYLIKARVNSTDGLTALMKSIGAIPGVQDSRTTLVLGTLKEEQRLDTAFAETKQNQKKLKKDT</sequence>
<gene>
    <name evidence="5" type="ORF">HNQ81_000576</name>
</gene>
<dbReference type="PRINTS" id="PR00033">
    <property type="entry name" value="HTHASNC"/>
</dbReference>
<dbReference type="Gene3D" id="1.10.10.10">
    <property type="entry name" value="Winged helix-like DNA-binding domain superfamily/Winged helix DNA-binding domain"/>
    <property type="match status" value="1"/>
</dbReference>
<evidence type="ECO:0000256" key="3">
    <source>
        <dbReference type="ARBA" id="ARBA00023163"/>
    </source>
</evidence>
<evidence type="ECO:0000256" key="2">
    <source>
        <dbReference type="ARBA" id="ARBA00023125"/>
    </source>
</evidence>
<evidence type="ECO:0000256" key="1">
    <source>
        <dbReference type="ARBA" id="ARBA00023015"/>
    </source>
</evidence>
<dbReference type="InterPro" id="IPR019888">
    <property type="entry name" value="Tscrpt_reg_AsnC-like"/>
</dbReference>
<protein>
    <submittedName>
        <fullName evidence="5">Lrp/AsnC family leucine-responsive transcriptional regulator</fullName>
    </submittedName>
</protein>
<dbReference type="PANTHER" id="PTHR30154:SF34">
    <property type="entry name" value="TRANSCRIPTIONAL REGULATOR AZLB"/>
    <property type="match status" value="1"/>
</dbReference>
<dbReference type="GO" id="GO:0005829">
    <property type="term" value="C:cytosol"/>
    <property type="evidence" value="ECO:0007669"/>
    <property type="project" value="TreeGrafter"/>
</dbReference>
<evidence type="ECO:0000259" key="4">
    <source>
        <dbReference type="PROSITE" id="PS50956"/>
    </source>
</evidence>
<dbReference type="GO" id="GO:0006355">
    <property type="term" value="P:regulation of DNA-templated transcription"/>
    <property type="evidence" value="ECO:0007669"/>
    <property type="project" value="UniProtKB-ARBA"/>
</dbReference>
<proteinExistence type="predicted"/>
<dbReference type="PANTHER" id="PTHR30154">
    <property type="entry name" value="LEUCINE-RESPONSIVE REGULATORY PROTEIN"/>
    <property type="match status" value="1"/>
</dbReference>
<dbReference type="SUPFAM" id="SSF54909">
    <property type="entry name" value="Dimeric alpha+beta barrel"/>
    <property type="match status" value="1"/>
</dbReference>
<dbReference type="GO" id="GO:0043200">
    <property type="term" value="P:response to amino acid"/>
    <property type="evidence" value="ECO:0007669"/>
    <property type="project" value="TreeGrafter"/>
</dbReference>
<keyword evidence="1" id="KW-0805">Transcription regulation</keyword>
<dbReference type="Pfam" id="PF13412">
    <property type="entry name" value="HTH_24"/>
    <property type="match status" value="1"/>
</dbReference>
<dbReference type="RefSeq" id="WP_183348117.1">
    <property type="nucleotide sequence ID" value="NZ_JACHEO010000002.1"/>
</dbReference>
<dbReference type="AlphaFoldDB" id="A0A840UPU5"/>
<reference evidence="5 6" key="1">
    <citation type="submission" date="2020-08" db="EMBL/GenBank/DDBJ databases">
        <title>Genomic Encyclopedia of Type Strains, Phase IV (KMG-IV): sequencing the most valuable type-strain genomes for metagenomic binning, comparative biology and taxonomic classification.</title>
        <authorList>
            <person name="Goeker M."/>
        </authorList>
    </citation>
    <scope>NUCLEOTIDE SEQUENCE [LARGE SCALE GENOMIC DNA]</scope>
    <source>
        <strain evidence="5 6">DSM 28570</strain>
    </source>
</reference>
<dbReference type="InterPro" id="IPR011991">
    <property type="entry name" value="ArsR-like_HTH"/>
</dbReference>
<comment type="caution">
    <text evidence="5">The sequence shown here is derived from an EMBL/GenBank/DDBJ whole genome shotgun (WGS) entry which is preliminary data.</text>
</comment>
<dbReference type="SMART" id="SM00344">
    <property type="entry name" value="HTH_ASNC"/>
    <property type="match status" value="1"/>
</dbReference>
<dbReference type="SUPFAM" id="SSF46785">
    <property type="entry name" value="Winged helix' DNA-binding domain"/>
    <property type="match status" value="1"/>
</dbReference>
<evidence type="ECO:0000313" key="5">
    <source>
        <dbReference type="EMBL" id="MBB5346866.1"/>
    </source>
</evidence>